<evidence type="ECO:0000313" key="2">
    <source>
        <dbReference type="Proteomes" id="UP000439903"/>
    </source>
</evidence>
<dbReference type="GO" id="GO:0005737">
    <property type="term" value="C:cytoplasm"/>
    <property type="evidence" value="ECO:0007669"/>
    <property type="project" value="TreeGrafter"/>
</dbReference>
<dbReference type="GO" id="GO:0000309">
    <property type="term" value="F:nicotinamide-nucleotide adenylyltransferase activity"/>
    <property type="evidence" value="ECO:0007669"/>
    <property type="project" value="TreeGrafter"/>
</dbReference>
<dbReference type="PANTHER" id="PTHR31285">
    <property type="entry name" value="NICOTINAMIDE MONONUCLEOTIDE ADENYLYLTRANSFERASE"/>
    <property type="match status" value="1"/>
</dbReference>
<dbReference type="GO" id="GO:0005634">
    <property type="term" value="C:nucleus"/>
    <property type="evidence" value="ECO:0007669"/>
    <property type="project" value="TreeGrafter"/>
</dbReference>
<proteinExistence type="predicted"/>
<dbReference type="Gene3D" id="3.40.50.620">
    <property type="entry name" value="HUPs"/>
    <property type="match status" value="1"/>
</dbReference>
<dbReference type="OrthoDB" id="5591297at2759"/>
<evidence type="ECO:0000313" key="1">
    <source>
        <dbReference type="EMBL" id="KAF0356991.1"/>
    </source>
</evidence>
<sequence>MSAQRTTRRETLENLLTSLQNELNLNPSKPLFKLTYTSSNWPYDLTKSSNSNLKIAILDSSFNPPTKAHMNLLLQSVKNQSNIKFFDACLLLYAIKNADKTPSSSDAGPVDRLLMMESLASQICSINTKSEPTFNSLQNIAIGVTTHPLFMDKAKAIHSYFNNNKLSSSYSFDPSVIDSSAVEPSVIEYSAVDSTVDINSSTVDSSIIESPIIDSSTTTFNYSPQIYLYFILGFDTVVRLFNPQYYSNIYKELDSFFKFNNNIICANRDGYGGQEFEEKFFQSDIIKEIIGENEKILRLKLDDDIAKISSTNIRNSIYNIDQKKIDDDDNDKREEMIKNILYDFCPELVAEFIIQERLYRNTR</sequence>
<dbReference type="Proteomes" id="UP000439903">
    <property type="component" value="Unassembled WGS sequence"/>
</dbReference>
<dbReference type="PANTHER" id="PTHR31285:SF0">
    <property type="entry name" value="NICOTINAMIDE MONONUCLEOTIDE ADENYLYLTRANSFERASE"/>
    <property type="match status" value="1"/>
</dbReference>
<dbReference type="InterPro" id="IPR014729">
    <property type="entry name" value="Rossmann-like_a/b/a_fold"/>
</dbReference>
<dbReference type="SUPFAM" id="SSF52374">
    <property type="entry name" value="Nucleotidylyl transferase"/>
    <property type="match status" value="1"/>
</dbReference>
<name>A0A8H3WYE0_GIGMA</name>
<protein>
    <submittedName>
        <fullName evidence="1">Nucleotidylyl transferase</fullName>
    </submittedName>
</protein>
<gene>
    <name evidence="1" type="ORF">F8M41_014671</name>
</gene>
<dbReference type="AlphaFoldDB" id="A0A8H3WYE0"/>
<organism evidence="1 2">
    <name type="scientific">Gigaspora margarita</name>
    <dbReference type="NCBI Taxonomy" id="4874"/>
    <lineage>
        <taxon>Eukaryota</taxon>
        <taxon>Fungi</taxon>
        <taxon>Fungi incertae sedis</taxon>
        <taxon>Mucoromycota</taxon>
        <taxon>Glomeromycotina</taxon>
        <taxon>Glomeromycetes</taxon>
        <taxon>Diversisporales</taxon>
        <taxon>Gigasporaceae</taxon>
        <taxon>Gigaspora</taxon>
    </lineage>
</organism>
<dbReference type="EMBL" id="WTPW01003008">
    <property type="protein sequence ID" value="KAF0356991.1"/>
    <property type="molecule type" value="Genomic_DNA"/>
</dbReference>
<keyword evidence="1" id="KW-0808">Transferase</keyword>
<comment type="caution">
    <text evidence="1">The sequence shown here is derived from an EMBL/GenBank/DDBJ whole genome shotgun (WGS) entry which is preliminary data.</text>
</comment>
<keyword evidence="2" id="KW-1185">Reference proteome</keyword>
<accession>A0A8H3WYE0</accession>
<reference evidence="1 2" key="1">
    <citation type="journal article" date="2019" name="Environ. Microbiol.">
        <title>At the nexus of three kingdoms: the genome of the mycorrhizal fungus Gigaspora margarita provides insights into plant, endobacterial and fungal interactions.</title>
        <authorList>
            <person name="Venice F."/>
            <person name="Ghignone S."/>
            <person name="Salvioli di Fossalunga A."/>
            <person name="Amselem J."/>
            <person name="Novero M."/>
            <person name="Xianan X."/>
            <person name="Sedzielewska Toro K."/>
            <person name="Morin E."/>
            <person name="Lipzen A."/>
            <person name="Grigoriev I.V."/>
            <person name="Henrissat B."/>
            <person name="Martin F.M."/>
            <person name="Bonfante P."/>
        </authorList>
    </citation>
    <scope>NUCLEOTIDE SEQUENCE [LARGE SCALE GENOMIC DNA]</scope>
    <source>
        <strain evidence="1 2">BEG34</strain>
    </source>
</reference>
<dbReference type="GO" id="GO:0016887">
    <property type="term" value="F:ATP hydrolysis activity"/>
    <property type="evidence" value="ECO:0007669"/>
    <property type="project" value="TreeGrafter"/>
</dbReference>